<proteinExistence type="predicted"/>
<evidence type="ECO:0000313" key="2">
    <source>
        <dbReference type="Proteomes" id="UP001159405"/>
    </source>
</evidence>
<evidence type="ECO:0008006" key="3">
    <source>
        <dbReference type="Google" id="ProtNLM"/>
    </source>
</evidence>
<reference evidence="1 2" key="1">
    <citation type="submission" date="2022-05" db="EMBL/GenBank/DDBJ databases">
        <authorList>
            <consortium name="Genoscope - CEA"/>
            <person name="William W."/>
        </authorList>
    </citation>
    <scope>NUCLEOTIDE SEQUENCE [LARGE SCALE GENOMIC DNA]</scope>
</reference>
<name>A0ABN8RIH6_9CNID</name>
<accession>A0ABN8RIH6</accession>
<organism evidence="1 2">
    <name type="scientific">Porites lobata</name>
    <dbReference type="NCBI Taxonomy" id="104759"/>
    <lineage>
        <taxon>Eukaryota</taxon>
        <taxon>Metazoa</taxon>
        <taxon>Cnidaria</taxon>
        <taxon>Anthozoa</taxon>
        <taxon>Hexacorallia</taxon>
        <taxon>Scleractinia</taxon>
        <taxon>Fungiina</taxon>
        <taxon>Poritidae</taxon>
        <taxon>Porites</taxon>
    </lineage>
</organism>
<sequence length="394" mass="43470">MTPTWLEAHASYIDSSRTSTPQQLTFNAGAKDNAAVLKVPMIPSGVLKVGTPLTVQITVANDVSIGSKPIDSDIRYVVSDGRRFVGFETCDKGNYKTNAPCYGIEGVSGASFSSLQHSPVLPKPNDSFYPRQFVFTLKLDERWGSCYIPHDGGFVRTAGYNNRVMLNEGLNLEVYKREYEERVGIRFIKGKVIYHQTMTPTWLEAHASYIDSSRTSTSQQLTFNAGAKDNAALLKVPMIPPDVLKAGTPLTVEITVAHDVSIGSKPIDSDIRYVVSDGTRFIGFETCDQYNYKTNAPCYGIEGVSGASASSMQNNPVLPKPNDSFYPGQFVFTLKLDERWGSCYIPHDGGFVRTAGYNNRVMLNKGLTLEVYKGHKVERVGIRFIKVAIIQDDA</sequence>
<dbReference type="EMBL" id="CALNXK010000227">
    <property type="protein sequence ID" value="CAH3177600.1"/>
    <property type="molecule type" value="Genomic_DNA"/>
</dbReference>
<dbReference type="Proteomes" id="UP001159405">
    <property type="component" value="Unassembled WGS sequence"/>
</dbReference>
<gene>
    <name evidence="1" type="ORF">PLOB_00019416</name>
</gene>
<keyword evidence="2" id="KW-1185">Reference proteome</keyword>
<protein>
    <recommendedName>
        <fullName evidence="3">Arrestin-like N-terminal domain-containing protein</fullName>
    </recommendedName>
</protein>
<comment type="caution">
    <text evidence="1">The sequence shown here is derived from an EMBL/GenBank/DDBJ whole genome shotgun (WGS) entry which is preliminary data.</text>
</comment>
<evidence type="ECO:0000313" key="1">
    <source>
        <dbReference type="EMBL" id="CAH3177600.1"/>
    </source>
</evidence>